<dbReference type="Pfam" id="PF03965">
    <property type="entry name" value="Penicillinase_R"/>
    <property type="match status" value="1"/>
</dbReference>
<keyword evidence="2" id="KW-0805">Transcription regulation</keyword>
<dbReference type="InterPro" id="IPR036390">
    <property type="entry name" value="WH_DNA-bd_sf"/>
</dbReference>
<evidence type="ECO:0008006" key="7">
    <source>
        <dbReference type="Google" id="ProtNLM"/>
    </source>
</evidence>
<dbReference type="SUPFAM" id="SSF46785">
    <property type="entry name" value="Winged helix' DNA-binding domain"/>
    <property type="match status" value="1"/>
</dbReference>
<comment type="similarity">
    <text evidence="1">Belongs to the BlaI transcriptional regulatory family.</text>
</comment>
<dbReference type="Proteomes" id="UP000263642">
    <property type="component" value="Unassembled WGS sequence"/>
</dbReference>
<name>A0A3D3R2E5_9PLAN</name>
<protein>
    <recommendedName>
        <fullName evidence="7">Penicillinase repressor</fullName>
    </recommendedName>
</protein>
<reference evidence="5 6" key="1">
    <citation type="journal article" date="2018" name="Nat. Biotechnol.">
        <title>A standardized bacterial taxonomy based on genome phylogeny substantially revises the tree of life.</title>
        <authorList>
            <person name="Parks D.H."/>
            <person name="Chuvochina M."/>
            <person name="Waite D.W."/>
            <person name="Rinke C."/>
            <person name="Skarshewski A."/>
            <person name="Chaumeil P.A."/>
            <person name="Hugenholtz P."/>
        </authorList>
    </citation>
    <scope>NUCLEOTIDE SEQUENCE [LARGE SCALE GENOMIC DNA]</scope>
    <source>
        <strain evidence="5">UBA9375</strain>
    </source>
</reference>
<evidence type="ECO:0000256" key="2">
    <source>
        <dbReference type="ARBA" id="ARBA00023015"/>
    </source>
</evidence>
<sequence length="141" mass="15775">MAKNSRSGHSDSQDLPEAELEVLACLWNAGALTAGEIRNQLESYRPMAHGSVLTLLNRLSEKNLVKREKSGQGKSFTYRAARGPESTHRRILQKLRQRIFGGNSVAIVASLLESHPTSPEEIEELKALIERLEQNQKLEDK</sequence>
<dbReference type="AlphaFoldDB" id="A0A3D3R2E5"/>
<keyword evidence="3" id="KW-0238">DNA-binding</keyword>
<dbReference type="InterPro" id="IPR036388">
    <property type="entry name" value="WH-like_DNA-bd_sf"/>
</dbReference>
<gene>
    <name evidence="5" type="ORF">DIT97_04740</name>
</gene>
<proteinExistence type="inferred from homology"/>
<evidence type="ECO:0000313" key="6">
    <source>
        <dbReference type="Proteomes" id="UP000263642"/>
    </source>
</evidence>
<dbReference type="Gene3D" id="1.10.10.10">
    <property type="entry name" value="Winged helix-like DNA-binding domain superfamily/Winged helix DNA-binding domain"/>
    <property type="match status" value="1"/>
</dbReference>
<organism evidence="5 6">
    <name type="scientific">Gimesia maris</name>
    <dbReference type="NCBI Taxonomy" id="122"/>
    <lineage>
        <taxon>Bacteria</taxon>
        <taxon>Pseudomonadati</taxon>
        <taxon>Planctomycetota</taxon>
        <taxon>Planctomycetia</taxon>
        <taxon>Planctomycetales</taxon>
        <taxon>Planctomycetaceae</taxon>
        <taxon>Gimesia</taxon>
    </lineage>
</organism>
<dbReference type="PIRSF" id="PIRSF019455">
    <property type="entry name" value="CopR_AtkY"/>
    <property type="match status" value="1"/>
</dbReference>
<comment type="caution">
    <text evidence="5">The sequence shown here is derived from an EMBL/GenBank/DDBJ whole genome shotgun (WGS) entry which is preliminary data.</text>
</comment>
<accession>A0A3D3R2E5</accession>
<evidence type="ECO:0000256" key="4">
    <source>
        <dbReference type="ARBA" id="ARBA00023163"/>
    </source>
</evidence>
<evidence type="ECO:0000313" key="5">
    <source>
        <dbReference type="EMBL" id="HCO22388.1"/>
    </source>
</evidence>
<dbReference type="GO" id="GO:0003677">
    <property type="term" value="F:DNA binding"/>
    <property type="evidence" value="ECO:0007669"/>
    <property type="project" value="UniProtKB-KW"/>
</dbReference>
<evidence type="ECO:0000256" key="3">
    <source>
        <dbReference type="ARBA" id="ARBA00023125"/>
    </source>
</evidence>
<dbReference type="GO" id="GO:0045892">
    <property type="term" value="P:negative regulation of DNA-templated transcription"/>
    <property type="evidence" value="ECO:0007669"/>
    <property type="project" value="InterPro"/>
</dbReference>
<dbReference type="EMBL" id="DQAY01000029">
    <property type="protein sequence ID" value="HCO22388.1"/>
    <property type="molecule type" value="Genomic_DNA"/>
</dbReference>
<dbReference type="Gene3D" id="1.10.4040.10">
    <property type="entry name" value="Penicillinase repressor domain"/>
    <property type="match status" value="1"/>
</dbReference>
<keyword evidence="4" id="KW-0804">Transcription</keyword>
<evidence type="ECO:0000256" key="1">
    <source>
        <dbReference type="ARBA" id="ARBA00011046"/>
    </source>
</evidence>
<dbReference type="InterPro" id="IPR005650">
    <property type="entry name" value="BlaI_family"/>
</dbReference>